<dbReference type="GO" id="GO:0003700">
    <property type="term" value="F:DNA-binding transcription factor activity"/>
    <property type="evidence" value="ECO:0007669"/>
    <property type="project" value="InterPro"/>
</dbReference>
<dbReference type="OrthoDB" id="9799747at2"/>
<dbReference type="AlphaFoldDB" id="A0A0R1ZUK1"/>
<name>A0A0R1ZUK1_9LACO</name>
<dbReference type="SUPFAM" id="SSF46785">
    <property type="entry name" value="Winged helix' DNA-binding domain"/>
    <property type="match status" value="1"/>
</dbReference>
<dbReference type="GO" id="GO:0006950">
    <property type="term" value="P:response to stress"/>
    <property type="evidence" value="ECO:0007669"/>
    <property type="project" value="TreeGrafter"/>
</dbReference>
<dbReference type="PANTHER" id="PTHR33164:SF43">
    <property type="entry name" value="HTH-TYPE TRANSCRIPTIONAL REPRESSOR YETL"/>
    <property type="match status" value="1"/>
</dbReference>
<dbReference type="InterPro" id="IPR039422">
    <property type="entry name" value="MarR/SlyA-like"/>
</dbReference>
<evidence type="ECO:0000256" key="3">
    <source>
        <dbReference type="ARBA" id="ARBA00023163"/>
    </source>
</evidence>
<dbReference type="RefSeq" id="WP_054678293.1">
    <property type="nucleotide sequence ID" value="NZ_AYYO01000022.1"/>
</dbReference>
<protein>
    <recommendedName>
        <fullName evidence="4">HTH marR-type domain-containing protein</fullName>
    </recommendedName>
</protein>
<keyword evidence="6" id="KW-1185">Reference proteome</keyword>
<dbReference type="SMART" id="SM00347">
    <property type="entry name" value="HTH_MARR"/>
    <property type="match status" value="1"/>
</dbReference>
<gene>
    <name evidence="5" type="ORF">FC18_GL001341</name>
</gene>
<reference evidence="5 6" key="1">
    <citation type="journal article" date="2015" name="Genome Announc.">
        <title>Expanding the biotechnology potential of lactobacilli through comparative genomics of 213 strains and associated genera.</title>
        <authorList>
            <person name="Sun Z."/>
            <person name="Harris H.M."/>
            <person name="McCann A."/>
            <person name="Guo C."/>
            <person name="Argimon S."/>
            <person name="Zhang W."/>
            <person name="Yang X."/>
            <person name="Jeffery I.B."/>
            <person name="Cooney J.C."/>
            <person name="Kagawa T.F."/>
            <person name="Liu W."/>
            <person name="Song Y."/>
            <person name="Salvetti E."/>
            <person name="Wrobel A."/>
            <person name="Rasinkangas P."/>
            <person name="Parkhill J."/>
            <person name="Rea M.C."/>
            <person name="O'Sullivan O."/>
            <person name="Ritari J."/>
            <person name="Douillard F.P."/>
            <person name="Paul Ross R."/>
            <person name="Yang R."/>
            <person name="Briner A.E."/>
            <person name="Felis G.E."/>
            <person name="de Vos W.M."/>
            <person name="Barrangou R."/>
            <person name="Klaenhammer T.R."/>
            <person name="Caufield P.W."/>
            <person name="Cui Y."/>
            <person name="Zhang H."/>
            <person name="O'Toole P.W."/>
        </authorList>
    </citation>
    <scope>NUCLEOTIDE SEQUENCE [LARGE SCALE GENOMIC DNA]</scope>
    <source>
        <strain evidence="5 6">DSM 20505</strain>
    </source>
</reference>
<dbReference type="PATRIC" id="fig|1291052.5.peg.1359"/>
<comment type="caution">
    <text evidence="5">The sequence shown here is derived from an EMBL/GenBank/DDBJ whole genome shotgun (WGS) entry which is preliminary data.</text>
</comment>
<dbReference type="Pfam" id="PF01047">
    <property type="entry name" value="MarR"/>
    <property type="match status" value="1"/>
</dbReference>
<dbReference type="InterPro" id="IPR036390">
    <property type="entry name" value="WH_DNA-bd_sf"/>
</dbReference>
<sequence>MTTDTQVRSVSPADDVIIDELTRFNIYMADMQRRDHDHLATSTRGQGKVLALLAATPKLTQKELVPRLGISPASASELMNKLAHKGLVRRTRSRYDRRVVEIELTAAGRAELARSKEHYTTILGDLTEEERCSLVAVIRKLVSSVKYQLADTE</sequence>
<accession>A0A0R1ZUK1</accession>
<keyword evidence="3" id="KW-0804">Transcription</keyword>
<dbReference type="InterPro" id="IPR023187">
    <property type="entry name" value="Tscrpt_reg_MarR-type_CS"/>
</dbReference>
<evidence type="ECO:0000256" key="2">
    <source>
        <dbReference type="ARBA" id="ARBA00023125"/>
    </source>
</evidence>
<dbReference type="STRING" id="1291052.FC18_GL001341"/>
<feature type="domain" description="HTH marR-type" evidence="4">
    <location>
        <begin position="14"/>
        <end position="143"/>
    </location>
</feature>
<proteinExistence type="predicted"/>
<dbReference type="Proteomes" id="UP000051679">
    <property type="component" value="Unassembled WGS sequence"/>
</dbReference>
<evidence type="ECO:0000313" key="5">
    <source>
        <dbReference type="EMBL" id="KRM55446.1"/>
    </source>
</evidence>
<dbReference type="PROSITE" id="PS50995">
    <property type="entry name" value="HTH_MARR_2"/>
    <property type="match status" value="1"/>
</dbReference>
<evidence type="ECO:0000313" key="6">
    <source>
        <dbReference type="Proteomes" id="UP000051679"/>
    </source>
</evidence>
<keyword evidence="1" id="KW-0805">Transcription regulation</keyword>
<dbReference type="PANTHER" id="PTHR33164">
    <property type="entry name" value="TRANSCRIPTIONAL REGULATOR, MARR FAMILY"/>
    <property type="match status" value="1"/>
</dbReference>
<evidence type="ECO:0000259" key="4">
    <source>
        <dbReference type="PROSITE" id="PS50995"/>
    </source>
</evidence>
<dbReference type="EMBL" id="AYYO01000022">
    <property type="protein sequence ID" value="KRM55446.1"/>
    <property type="molecule type" value="Genomic_DNA"/>
</dbReference>
<dbReference type="PRINTS" id="PR00598">
    <property type="entry name" value="HTHMARR"/>
</dbReference>
<dbReference type="InterPro" id="IPR000835">
    <property type="entry name" value="HTH_MarR-typ"/>
</dbReference>
<evidence type="ECO:0000256" key="1">
    <source>
        <dbReference type="ARBA" id="ARBA00023015"/>
    </source>
</evidence>
<keyword evidence="2" id="KW-0238">DNA-binding</keyword>
<dbReference type="GO" id="GO:0003677">
    <property type="term" value="F:DNA binding"/>
    <property type="evidence" value="ECO:0007669"/>
    <property type="project" value="UniProtKB-KW"/>
</dbReference>
<organism evidence="5 6">
    <name type="scientific">Lacticaseibacillus sharpeae JCM 1186 = DSM 20505</name>
    <dbReference type="NCBI Taxonomy" id="1291052"/>
    <lineage>
        <taxon>Bacteria</taxon>
        <taxon>Bacillati</taxon>
        <taxon>Bacillota</taxon>
        <taxon>Bacilli</taxon>
        <taxon>Lactobacillales</taxon>
        <taxon>Lactobacillaceae</taxon>
        <taxon>Lacticaseibacillus</taxon>
    </lineage>
</organism>
<dbReference type="Gene3D" id="1.10.10.10">
    <property type="entry name" value="Winged helix-like DNA-binding domain superfamily/Winged helix DNA-binding domain"/>
    <property type="match status" value="1"/>
</dbReference>
<dbReference type="InterPro" id="IPR036388">
    <property type="entry name" value="WH-like_DNA-bd_sf"/>
</dbReference>
<dbReference type="PROSITE" id="PS01117">
    <property type="entry name" value="HTH_MARR_1"/>
    <property type="match status" value="1"/>
</dbReference>